<reference evidence="8" key="1">
    <citation type="submission" date="2020-02" db="EMBL/GenBank/DDBJ databases">
        <authorList>
            <person name="Meier V. D."/>
        </authorList>
    </citation>
    <scope>NUCLEOTIDE SEQUENCE</scope>
    <source>
        <strain evidence="8">AVDCRST_MAG70</strain>
    </source>
</reference>
<dbReference type="AlphaFoldDB" id="A0A6J4UUG2"/>
<dbReference type="PANTHER" id="PTHR32196">
    <property type="entry name" value="ABC TRANSPORTER PERMEASE PROTEIN YPHD-RELATED-RELATED"/>
    <property type="match status" value="1"/>
</dbReference>
<name>A0A6J4UUG2_9BACT</name>
<evidence type="ECO:0000256" key="3">
    <source>
        <dbReference type="ARBA" id="ARBA00022692"/>
    </source>
</evidence>
<accession>A0A6J4UUG2</accession>
<keyword evidence="5 7" id="KW-0472">Membrane</keyword>
<feature type="transmembrane region" description="Helical" evidence="7">
    <location>
        <begin position="293"/>
        <end position="310"/>
    </location>
</feature>
<dbReference type="Pfam" id="PF02653">
    <property type="entry name" value="BPD_transp_2"/>
    <property type="match status" value="1"/>
</dbReference>
<feature type="compositionally biased region" description="Basic and acidic residues" evidence="6">
    <location>
        <begin position="1"/>
        <end position="22"/>
    </location>
</feature>
<feature type="transmembrane region" description="Helical" evidence="7">
    <location>
        <begin position="214"/>
        <end position="231"/>
    </location>
</feature>
<protein>
    <submittedName>
        <fullName evidence="8">Ribose ABC transport system, permease protein RbsC</fullName>
    </submittedName>
</protein>
<dbReference type="PANTHER" id="PTHR32196:SF72">
    <property type="entry name" value="RIBOSE IMPORT PERMEASE PROTEIN RBSC"/>
    <property type="match status" value="1"/>
</dbReference>
<dbReference type="GO" id="GO:0022857">
    <property type="term" value="F:transmembrane transporter activity"/>
    <property type="evidence" value="ECO:0007669"/>
    <property type="project" value="InterPro"/>
</dbReference>
<evidence type="ECO:0000256" key="1">
    <source>
        <dbReference type="ARBA" id="ARBA00004651"/>
    </source>
</evidence>
<feature type="transmembrane region" description="Helical" evidence="7">
    <location>
        <begin position="98"/>
        <end position="122"/>
    </location>
</feature>
<gene>
    <name evidence="8" type="ORF">AVDCRST_MAG70-1471</name>
</gene>
<dbReference type="InterPro" id="IPR001851">
    <property type="entry name" value="ABC_transp_permease"/>
</dbReference>
<evidence type="ECO:0000256" key="7">
    <source>
        <dbReference type="SAM" id="Phobius"/>
    </source>
</evidence>
<feature type="transmembrane region" description="Helical" evidence="7">
    <location>
        <begin position="60"/>
        <end position="77"/>
    </location>
</feature>
<dbReference type="EMBL" id="CADCWH010000234">
    <property type="protein sequence ID" value="CAA9558493.1"/>
    <property type="molecule type" value="Genomic_DNA"/>
</dbReference>
<evidence type="ECO:0000256" key="6">
    <source>
        <dbReference type="SAM" id="MobiDB-lite"/>
    </source>
</evidence>
<dbReference type="GO" id="GO:0005886">
    <property type="term" value="C:plasma membrane"/>
    <property type="evidence" value="ECO:0007669"/>
    <property type="project" value="UniProtKB-SubCell"/>
</dbReference>
<feature type="transmembrane region" description="Helical" evidence="7">
    <location>
        <begin position="262"/>
        <end position="281"/>
    </location>
</feature>
<keyword evidence="2" id="KW-1003">Cell membrane</keyword>
<comment type="subcellular location">
    <subcellularLocation>
        <location evidence="1">Cell membrane</location>
        <topology evidence="1">Multi-pass membrane protein</topology>
    </subcellularLocation>
</comment>
<organism evidence="8">
    <name type="scientific">uncultured Thermomicrobiales bacterium</name>
    <dbReference type="NCBI Taxonomy" id="1645740"/>
    <lineage>
        <taxon>Bacteria</taxon>
        <taxon>Pseudomonadati</taxon>
        <taxon>Thermomicrobiota</taxon>
        <taxon>Thermomicrobia</taxon>
        <taxon>Thermomicrobiales</taxon>
        <taxon>environmental samples</taxon>
    </lineage>
</organism>
<sequence length="372" mass="39311">MPRPALVDRDHRPRRTGTERGRGMSVATTKTMTSTPFDADPPGRGRQGSVRRRPFVVRNARLLLAWVIFVALFIVYYRQLEAFRPREARTIANSGMTLVIAGFGQTIVILTGGIDLSIGPLISLTNSVASRIGDPDAPRSSMSLAAAAALGIGALGGLINGVLVAYGRLQPIIVTLATASIYGGIALAIRPDPGGTIPFEYTDLLTGLFWGDQVPRSLVVLAALVVTWSLFRRTRLCTRIYAVGSSEGAAYMSGVDVARAKVWAYTISGLSAGMAGLFYTAQTATGNALAGNVYTLNAIAAVVLGGASLAGGSGSFIGTVAGAYVIAIIPTVLFFYDVSTFYQQFFQGLILLASVSLGALGVLRVRNRMERL</sequence>
<feature type="compositionally biased region" description="Polar residues" evidence="6">
    <location>
        <begin position="26"/>
        <end position="36"/>
    </location>
</feature>
<evidence type="ECO:0000256" key="5">
    <source>
        <dbReference type="ARBA" id="ARBA00023136"/>
    </source>
</evidence>
<evidence type="ECO:0000256" key="4">
    <source>
        <dbReference type="ARBA" id="ARBA00022989"/>
    </source>
</evidence>
<feature type="transmembrane region" description="Helical" evidence="7">
    <location>
        <begin position="172"/>
        <end position="189"/>
    </location>
</feature>
<dbReference type="CDD" id="cd06579">
    <property type="entry name" value="TM_PBP1_transp_AraH_like"/>
    <property type="match status" value="1"/>
</dbReference>
<feature type="transmembrane region" description="Helical" evidence="7">
    <location>
        <begin position="342"/>
        <end position="363"/>
    </location>
</feature>
<feature type="transmembrane region" description="Helical" evidence="7">
    <location>
        <begin position="317"/>
        <end position="336"/>
    </location>
</feature>
<evidence type="ECO:0000313" key="8">
    <source>
        <dbReference type="EMBL" id="CAA9558493.1"/>
    </source>
</evidence>
<feature type="region of interest" description="Disordered" evidence="6">
    <location>
        <begin position="1"/>
        <end position="49"/>
    </location>
</feature>
<keyword evidence="3 7" id="KW-0812">Transmembrane</keyword>
<keyword evidence="4 7" id="KW-1133">Transmembrane helix</keyword>
<feature type="transmembrane region" description="Helical" evidence="7">
    <location>
        <begin position="142"/>
        <end position="165"/>
    </location>
</feature>
<evidence type="ECO:0000256" key="2">
    <source>
        <dbReference type="ARBA" id="ARBA00022475"/>
    </source>
</evidence>
<proteinExistence type="predicted"/>